<keyword evidence="3" id="KW-0479">Metal-binding</keyword>
<evidence type="ECO:0000256" key="4">
    <source>
        <dbReference type="ARBA" id="ARBA00022737"/>
    </source>
</evidence>
<dbReference type="GO" id="GO:0005737">
    <property type="term" value="C:cytoplasm"/>
    <property type="evidence" value="ECO:0007669"/>
    <property type="project" value="UniProtKB-SubCell"/>
</dbReference>
<dbReference type="CDD" id="cd16180">
    <property type="entry name" value="EFh_PEF_Group_I"/>
    <property type="match status" value="1"/>
</dbReference>
<keyword evidence="4" id="KW-0677">Repeat</keyword>
<dbReference type="EMBL" id="UYSG01002754">
    <property type="protein sequence ID" value="VDL57725.1"/>
    <property type="molecule type" value="Genomic_DNA"/>
</dbReference>
<dbReference type="InterPro" id="IPR051426">
    <property type="entry name" value="Peflin/Sorcin_CaBP"/>
</dbReference>
<reference evidence="8 10" key="3">
    <citation type="submission" date="2019-07" db="EMBL/GenBank/DDBJ databases">
        <authorList>
            <person name="Jastrzebski P J."/>
            <person name="Paukszto L."/>
            <person name="Jastrzebski P J."/>
        </authorList>
    </citation>
    <scope>NUCLEOTIDE SEQUENCE [LARGE SCALE GENOMIC DNA]</scope>
    <source>
        <strain evidence="8 10">WMS-il1</strain>
    </source>
</reference>
<evidence type="ECO:0000313" key="8">
    <source>
        <dbReference type="EMBL" id="VUZ40239.1"/>
    </source>
</evidence>
<gene>
    <name evidence="7" type="ORF">HDID_LOCUS5407</name>
    <name evidence="8" type="ORF">WMSIL1_LOCUS1468</name>
</gene>
<evidence type="ECO:0000313" key="7">
    <source>
        <dbReference type="EMBL" id="VDL57725.1"/>
    </source>
</evidence>
<dbReference type="PROSITE" id="PS00018">
    <property type="entry name" value="EF_HAND_1"/>
    <property type="match status" value="2"/>
</dbReference>
<dbReference type="Proteomes" id="UP000274504">
    <property type="component" value="Unassembled WGS sequence"/>
</dbReference>
<evidence type="ECO:0000256" key="5">
    <source>
        <dbReference type="ARBA" id="ARBA00022837"/>
    </source>
</evidence>
<evidence type="ECO:0000313" key="9">
    <source>
        <dbReference type="Proteomes" id="UP000274504"/>
    </source>
</evidence>
<dbReference type="GO" id="GO:0048306">
    <property type="term" value="F:calcium-dependent protein binding"/>
    <property type="evidence" value="ECO:0007669"/>
    <property type="project" value="UniProtKB-ARBA"/>
</dbReference>
<dbReference type="OrthoDB" id="186625at2759"/>
<feature type="domain" description="EF-hand" evidence="6">
    <location>
        <begin position="73"/>
        <end position="108"/>
    </location>
</feature>
<dbReference type="STRING" id="6216.A0A0R3SKE4"/>
<name>A0A0R3SKE4_HYMDI</name>
<dbReference type="SUPFAM" id="SSF47473">
    <property type="entry name" value="EF-hand"/>
    <property type="match status" value="1"/>
</dbReference>
<feature type="domain" description="EF-hand" evidence="6">
    <location>
        <begin position="5"/>
        <end position="40"/>
    </location>
</feature>
<dbReference type="GO" id="GO:0005509">
    <property type="term" value="F:calcium ion binding"/>
    <property type="evidence" value="ECO:0007669"/>
    <property type="project" value="InterPro"/>
</dbReference>
<dbReference type="InterPro" id="IPR011992">
    <property type="entry name" value="EF-hand-dom_pair"/>
</dbReference>
<dbReference type="SMART" id="SM00054">
    <property type="entry name" value="EFh"/>
    <property type="match status" value="4"/>
</dbReference>
<proteinExistence type="predicted"/>
<accession>A0A0R3SKE4</accession>
<dbReference type="PROSITE" id="PS50222">
    <property type="entry name" value="EF_HAND_2"/>
    <property type="match status" value="2"/>
</dbReference>
<evidence type="ECO:0000313" key="10">
    <source>
        <dbReference type="Proteomes" id="UP000321570"/>
    </source>
</evidence>
<reference evidence="11" key="1">
    <citation type="submission" date="2017-02" db="UniProtKB">
        <authorList>
            <consortium name="WormBaseParasite"/>
        </authorList>
    </citation>
    <scope>IDENTIFICATION</scope>
</reference>
<dbReference type="Pfam" id="PF13202">
    <property type="entry name" value="EF-hand_5"/>
    <property type="match status" value="1"/>
</dbReference>
<dbReference type="InterPro" id="IPR018247">
    <property type="entry name" value="EF_Hand_1_Ca_BS"/>
</dbReference>
<keyword evidence="10" id="KW-1185">Reference proteome</keyword>
<evidence type="ECO:0000259" key="6">
    <source>
        <dbReference type="PROSITE" id="PS50222"/>
    </source>
</evidence>
<dbReference type="PANTHER" id="PTHR46212">
    <property type="entry name" value="PEFLIN"/>
    <property type="match status" value="1"/>
</dbReference>
<keyword evidence="2" id="KW-0963">Cytoplasm</keyword>
<dbReference type="InterPro" id="IPR002048">
    <property type="entry name" value="EF_hand_dom"/>
</dbReference>
<evidence type="ECO:0000256" key="3">
    <source>
        <dbReference type="ARBA" id="ARBA00022723"/>
    </source>
</evidence>
<dbReference type="PANTHER" id="PTHR46212:SF9">
    <property type="entry name" value="PROGRAMMED CELL DEATH PROTEIN 6"/>
    <property type="match status" value="1"/>
</dbReference>
<dbReference type="Gene3D" id="1.10.238.10">
    <property type="entry name" value="EF-hand"/>
    <property type="match status" value="2"/>
</dbReference>
<organism evidence="11">
    <name type="scientific">Hymenolepis diminuta</name>
    <name type="common">Rat tapeworm</name>
    <dbReference type="NCBI Taxonomy" id="6216"/>
    <lineage>
        <taxon>Eukaryota</taxon>
        <taxon>Metazoa</taxon>
        <taxon>Spiralia</taxon>
        <taxon>Lophotrochozoa</taxon>
        <taxon>Platyhelminthes</taxon>
        <taxon>Cestoda</taxon>
        <taxon>Eucestoda</taxon>
        <taxon>Cyclophyllidea</taxon>
        <taxon>Hymenolepididae</taxon>
        <taxon>Hymenolepis</taxon>
    </lineage>
</organism>
<protein>
    <submittedName>
        <fullName evidence="11">Programmed cell death protein 6</fullName>
    </submittedName>
</protein>
<keyword evidence="5" id="KW-0106">Calcium</keyword>
<dbReference type="Proteomes" id="UP000321570">
    <property type="component" value="Unassembled WGS sequence"/>
</dbReference>
<dbReference type="EMBL" id="CABIJS010000033">
    <property type="protein sequence ID" value="VUZ40239.1"/>
    <property type="molecule type" value="Genomic_DNA"/>
</dbReference>
<reference evidence="7 9" key="2">
    <citation type="submission" date="2018-11" db="EMBL/GenBank/DDBJ databases">
        <authorList>
            <consortium name="Pathogen Informatics"/>
        </authorList>
    </citation>
    <scope>NUCLEOTIDE SEQUENCE [LARGE SCALE GENOMIC DNA]</scope>
</reference>
<evidence type="ECO:0000313" key="11">
    <source>
        <dbReference type="WBParaSite" id="HDID_0000540901-mRNA-1"/>
    </source>
</evidence>
<comment type="subcellular location">
    <subcellularLocation>
        <location evidence="1">Cytoplasm</location>
    </subcellularLocation>
</comment>
<dbReference type="WBParaSite" id="HDID_0000540901-mRNA-1">
    <property type="protein sequence ID" value="HDID_0000540901-mRNA-1"/>
    <property type="gene ID" value="HDID_0000540901"/>
</dbReference>
<dbReference type="AlphaFoldDB" id="A0A0R3SKE4"/>
<sequence>MAQGYTRERLFEIFQRIDVDRSGSISANELQRALSNGTWEPFNIMTVQAMIGMYSNPSYSSEIDFEGFVKLWKFVENWQNYFQAVDLDRSGCIDLNELQSAISKAGYRLSPAMYRLMMGRFDRKKKGVIYFDDFVHMCIILQKLTDQFRQADQDRDGYIQIGFEEFLSRVFTAFT</sequence>
<dbReference type="Pfam" id="PF13499">
    <property type="entry name" value="EF-hand_7"/>
    <property type="match status" value="2"/>
</dbReference>
<evidence type="ECO:0000256" key="2">
    <source>
        <dbReference type="ARBA" id="ARBA00022490"/>
    </source>
</evidence>
<evidence type="ECO:0000256" key="1">
    <source>
        <dbReference type="ARBA" id="ARBA00004496"/>
    </source>
</evidence>